<dbReference type="GeneID" id="24140995"/>
<dbReference type="OrthoDB" id="296386at2759"/>
<dbReference type="SUPFAM" id="SSF48403">
    <property type="entry name" value="Ankyrin repeat"/>
    <property type="match status" value="1"/>
</dbReference>
<protein>
    <recommendedName>
        <fullName evidence="7">Anoctamin transmembrane domain-containing protein</fullName>
    </recommendedName>
</protein>
<keyword evidence="2 6" id="KW-0812">Transmembrane</keyword>
<dbReference type="CDD" id="cd19757">
    <property type="entry name" value="Bbox1"/>
    <property type="match status" value="1"/>
</dbReference>
<evidence type="ECO:0000256" key="5">
    <source>
        <dbReference type="SAM" id="MobiDB-lite"/>
    </source>
</evidence>
<feature type="transmembrane region" description="Helical" evidence="6">
    <location>
        <begin position="941"/>
        <end position="962"/>
    </location>
</feature>
<keyword evidence="9" id="KW-1185">Reference proteome</keyword>
<dbReference type="InterPro" id="IPR036770">
    <property type="entry name" value="Ankyrin_rpt-contain_sf"/>
</dbReference>
<dbReference type="GO" id="GO:0005254">
    <property type="term" value="F:chloride channel activity"/>
    <property type="evidence" value="ECO:0007669"/>
    <property type="project" value="TreeGrafter"/>
</dbReference>
<comment type="subcellular location">
    <subcellularLocation>
        <location evidence="1">Membrane</location>
        <topology evidence="1">Multi-pass membrane protein</topology>
    </subcellularLocation>
</comment>
<feature type="transmembrane region" description="Helical" evidence="6">
    <location>
        <begin position="729"/>
        <end position="746"/>
    </location>
</feature>
<dbReference type="Pfam" id="PF04547">
    <property type="entry name" value="Anoctamin"/>
    <property type="match status" value="1"/>
</dbReference>
<evidence type="ECO:0000256" key="6">
    <source>
        <dbReference type="SAM" id="Phobius"/>
    </source>
</evidence>
<dbReference type="VEuPathDB" id="FungiDB:SPRG_19704"/>
<feature type="transmembrane region" description="Helical" evidence="6">
    <location>
        <begin position="552"/>
        <end position="572"/>
    </location>
</feature>
<evidence type="ECO:0000256" key="3">
    <source>
        <dbReference type="ARBA" id="ARBA00022989"/>
    </source>
</evidence>
<dbReference type="OMA" id="WENHRTV"/>
<gene>
    <name evidence="8" type="ORF">SPRG_19704</name>
</gene>
<dbReference type="Proteomes" id="UP000030745">
    <property type="component" value="Unassembled WGS sequence"/>
</dbReference>
<evidence type="ECO:0000256" key="4">
    <source>
        <dbReference type="ARBA" id="ARBA00023136"/>
    </source>
</evidence>
<feature type="region of interest" description="Disordered" evidence="5">
    <location>
        <begin position="996"/>
        <end position="1030"/>
    </location>
</feature>
<dbReference type="GO" id="GO:0016020">
    <property type="term" value="C:membrane"/>
    <property type="evidence" value="ECO:0007669"/>
    <property type="project" value="UniProtKB-SubCell"/>
</dbReference>
<evidence type="ECO:0000259" key="7">
    <source>
        <dbReference type="Pfam" id="PF04547"/>
    </source>
</evidence>
<evidence type="ECO:0000313" key="8">
    <source>
        <dbReference type="EMBL" id="KDO29817.1"/>
    </source>
</evidence>
<evidence type="ECO:0000256" key="1">
    <source>
        <dbReference type="ARBA" id="ARBA00004141"/>
    </source>
</evidence>
<feature type="compositionally biased region" description="Low complexity" evidence="5">
    <location>
        <begin position="1015"/>
        <end position="1029"/>
    </location>
</feature>
<proteinExistence type="predicted"/>
<dbReference type="InterPro" id="IPR049452">
    <property type="entry name" value="Anoctamin_TM"/>
</dbReference>
<dbReference type="PANTHER" id="PTHR12308:SF73">
    <property type="entry name" value="ANOCTAMIN"/>
    <property type="match status" value="1"/>
</dbReference>
<feature type="compositionally biased region" description="Basic and acidic residues" evidence="5">
    <location>
        <begin position="996"/>
        <end position="1009"/>
    </location>
</feature>
<keyword evidence="4 6" id="KW-0472">Membrane</keyword>
<dbReference type="Gene3D" id="1.25.40.20">
    <property type="entry name" value="Ankyrin repeat-containing domain"/>
    <property type="match status" value="2"/>
</dbReference>
<feature type="domain" description="Anoctamin transmembrane" evidence="7">
    <location>
        <begin position="535"/>
        <end position="972"/>
    </location>
</feature>
<feature type="transmembrane region" description="Helical" evidence="6">
    <location>
        <begin position="578"/>
        <end position="594"/>
    </location>
</feature>
<name>A0A067CSP3_SAPPC</name>
<dbReference type="PANTHER" id="PTHR12308">
    <property type="entry name" value="ANOCTAMIN"/>
    <property type="match status" value="1"/>
</dbReference>
<dbReference type="KEGG" id="spar:SPRG_19704"/>
<sequence>MSTVIVSSFLASADLIDGRVYVDHYGNAPIQCVACFGCGTEVKHIIEGLEITRELLLSGCHANTTKTSNHWTPLHWSCFNGNHEMTSLLLRPSSTLTVKLAPQQFAIPLVQSQEGLFPVDLAGRLALKLRGEMHRLRHCSETTCLNDSDDASHAFEYRTWRLRLDHIRVVQVLVADFVYMAARPNEYAAICNVRSQPPHQAKRTLAMFTASDVLRYGQHLLFWCAGLNLLDDVQLLLGLRFQDVSASSLNPLYTVAMDDGRMHSALHVACAMGLAEMVQRLLGHLSHASMRLASLRGWTNDRLETPLFVAVVHNHVPVVQIFLDTLSSDELAAQVRIANVEGATPQHVATESVRQLLGLPIRSIFRFEYVLIFDRDHASFRKTLVDVLEEESARAPSAVVTPAGTRRDGQTVHDVIAVGAMELVIAERAEEMHLKLRKRGSLLREPFEMKAKTGFEPFISLHRQQVVLDIIRNNVNVGRHVRAHTIRDMFPLHDSRGCRVIHARWLAPSRARLSVTLTEFVTEGRGHNYSALWAILSYFGEKPALYTGWMMFYTAWLVAIAPLCMLIQVLSLAGYEGGVLYLAIIVSLWTTLMVERWKRKRSELLCNWGLPQTNDTSGVSAEYHGDFVVDMRTNEMDVRFPSTLQHLRVGLGMPALLMMGVIAILAFVASRLANSVDAWKPYALCISSLYAILMLILDGAYTHVAYLLTRWENHRTVCGYEAMLAMKLFWFKFLNAFISLFALAFVDQDFSALRMQLLTILVVRQLKNLGVNYVLPLLHVRYLWRRHGYVQATDFFTYTNDTGAIPGLDAGDQIENENEEAVPSGIAMQALMYPSDLLLNKQIDLMMQFGYITMFVTVFPAGPFLAAINNVLEVHLDVQCSLEAKRRPVYDCDVEVTTFMSILEFMSFAAVTVNCGLIFLGTDLDVYIAAYWAPSTLLKKVAIILVLEHFLLGLKATLVLMISDMPSWVEKYYADLDRFDASLDASIFEAAAKDRLAPTEETARDRSADNDDADSSASSSTTSQSTQTACLPPIEARAKSPLGASTKCLRSDVPSTTVVLPLLEPLPSAATTTSSSASHVCAICEVVAQAPLPAILKCIDCKVTLCASCDRVLHQRDLPGLPGSHVRVILADHVAGDDFTRRVVDVQQALASPSVGSSSMAPRTTETSVAARRFRGHPDVLEAYWTNHQNAESS</sequence>
<evidence type="ECO:0000313" key="9">
    <source>
        <dbReference type="Proteomes" id="UP000030745"/>
    </source>
</evidence>
<dbReference type="SMART" id="SM00248">
    <property type="entry name" value="ANK"/>
    <property type="match status" value="3"/>
</dbReference>
<organism evidence="8 9">
    <name type="scientific">Saprolegnia parasitica (strain CBS 223.65)</name>
    <dbReference type="NCBI Taxonomy" id="695850"/>
    <lineage>
        <taxon>Eukaryota</taxon>
        <taxon>Sar</taxon>
        <taxon>Stramenopiles</taxon>
        <taxon>Oomycota</taxon>
        <taxon>Saprolegniomycetes</taxon>
        <taxon>Saprolegniales</taxon>
        <taxon>Saprolegniaceae</taxon>
        <taxon>Saprolegnia</taxon>
    </lineage>
</organism>
<reference evidence="8 9" key="1">
    <citation type="journal article" date="2013" name="PLoS Genet.">
        <title>Distinctive expansion of potential virulence genes in the genome of the oomycete fish pathogen Saprolegnia parasitica.</title>
        <authorList>
            <person name="Jiang R.H."/>
            <person name="de Bruijn I."/>
            <person name="Haas B.J."/>
            <person name="Belmonte R."/>
            <person name="Lobach L."/>
            <person name="Christie J."/>
            <person name="van den Ackerveken G."/>
            <person name="Bottin A."/>
            <person name="Bulone V."/>
            <person name="Diaz-Moreno S.M."/>
            <person name="Dumas B."/>
            <person name="Fan L."/>
            <person name="Gaulin E."/>
            <person name="Govers F."/>
            <person name="Grenville-Briggs L.J."/>
            <person name="Horner N.R."/>
            <person name="Levin J.Z."/>
            <person name="Mammella M."/>
            <person name="Meijer H.J."/>
            <person name="Morris P."/>
            <person name="Nusbaum C."/>
            <person name="Oome S."/>
            <person name="Phillips A.J."/>
            <person name="van Rooyen D."/>
            <person name="Rzeszutek E."/>
            <person name="Saraiva M."/>
            <person name="Secombes C.J."/>
            <person name="Seidl M.F."/>
            <person name="Snel B."/>
            <person name="Stassen J.H."/>
            <person name="Sykes S."/>
            <person name="Tripathy S."/>
            <person name="van den Berg H."/>
            <person name="Vega-Arreguin J.C."/>
            <person name="Wawra S."/>
            <person name="Young S.K."/>
            <person name="Zeng Q."/>
            <person name="Dieguez-Uribeondo J."/>
            <person name="Russ C."/>
            <person name="Tyler B.M."/>
            <person name="van West P."/>
        </authorList>
    </citation>
    <scope>NUCLEOTIDE SEQUENCE [LARGE SCALE GENOMIC DNA]</scope>
    <source>
        <strain evidence="8 9">CBS 223.65</strain>
    </source>
</reference>
<feature type="transmembrane region" description="Helical" evidence="6">
    <location>
        <begin position="905"/>
        <end position="929"/>
    </location>
</feature>
<accession>A0A067CSP3</accession>
<feature type="transmembrane region" description="Helical" evidence="6">
    <location>
        <begin position="849"/>
        <end position="868"/>
    </location>
</feature>
<evidence type="ECO:0000256" key="2">
    <source>
        <dbReference type="ARBA" id="ARBA00022692"/>
    </source>
</evidence>
<dbReference type="AlphaFoldDB" id="A0A067CSP3"/>
<keyword evidence="3 6" id="KW-1133">Transmembrane helix</keyword>
<dbReference type="InterPro" id="IPR007632">
    <property type="entry name" value="Anoctamin"/>
</dbReference>
<dbReference type="RefSeq" id="XP_012199524.1">
    <property type="nucleotide sequence ID" value="XM_012344134.1"/>
</dbReference>
<dbReference type="InterPro" id="IPR002110">
    <property type="entry name" value="Ankyrin_rpt"/>
</dbReference>
<feature type="transmembrane region" description="Helical" evidence="6">
    <location>
        <begin position="681"/>
        <end position="708"/>
    </location>
</feature>
<dbReference type="Pfam" id="PF00023">
    <property type="entry name" value="Ank"/>
    <property type="match status" value="1"/>
</dbReference>
<feature type="transmembrane region" description="Helical" evidence="6">
    <location>
        <begin position="649"/>
        <end position="669"/>
    </location>
</feature>
<dbReference type="EMBL" id="KK583204">
    <property type="protein sequence ID" value="KDO29817.1"/>
    <property type="molecule type" value="Genomic_DNA"/>
</dbReference>